<evidence type="ECO:0000256" key="5">
    <source>
        <dbReference type="ARBA" id="ARBA00023295"/>
    </source>
</evidence>
<dbReference type="EMBL" id="SOCP01000009">
    <property type="protein sequence ID" value="TDV47864.1"/>
    <property type="molecule type" value="Genomic_DNA"/>
</dbReference>
<evidence type="ECO:0000256" key="7">
    <source>
        <dbReference type="PIRSR" id="PIRSR600556-1"/>
    </source>
</evidence>
<dbReference type="InterPro" id="IPR013783">
    <property type="entry name" value="Ig-like_fold"/>
</dbReference>
<keyword evidence="4" id="KW-0119">Carbohydrate metabolism</keyword>
<evidence type="ECO:0000256" key="3">
    <source>
        <dbReference type="ARBA" id="ARBA00023001"/>
    </source>
</evidence>
<dbReference type="InterPro" id="IPR008965">
    <property type="entry name" value="CBM2/CBM3_carb-bd_dom_sf"/>
</dbReference>
<dbReference type="InterPro" id="IPR008928">
    <property type="entry name" value="6-hairpin_glycosidase_sf"/>
</dbReference>
<dbReference type="PROSITE" id="PS51173">
    <property type="entry name" value="CBM2"/>
    <property type="match status" value="1"/>
</dbReference>
<feature type="signal peptide" evidence="9">
    <location>
        <begin position="1"/>
        <end position="26"/>
    </location>
</feature>
<keyword evidence="6" id="KW-0624">Polysaccharide degradation</keyword>
<dbReference type="Gene3D" id="2.170.160.10">
    <property type="entry name" value="Endo-1,4-beta-glucanase f. Domain 2"/>
    <property type="match status" value="1"/>
</dbReference>
<feature type="domain" description="CBM2" evidence="10">
    <location>
        <begin position="29"/>
        <end position="141"/>
    </location>
</feature>
<evidence type="ECO:0000259" key="10">
    <source>
        <dbReference type="PROSITE" id="PS51173"/>
    </source>
</evidence>
<dbReference type="InterPro" id="IPR012291">
    <property type="entry name" value="CBM2_carb-bd_dom_sf"/>
</dbReference>
<feature type="compositionally biased region" description="Polar residues" evidence="8">
    <location>
        <begin position="428"/>
        <end position="444"/>
    </location>
</feature>
<dbReference type="SUPFAM" id="SSF49384">
    <property type="entry name" value="Carbohydrate-binding domain"/>
    <property type="match status" value="1"/>
</dbReference>
<evidence type="ECO:0000256" key="6">
    <source>
        <dbReference type="ARBA" id="ARBA00023326"/>
    </source>
</evidence>
<dbReference type="Pfam" id="PF02011">
    <property type="entry name" value="Glyco_hydro_48"/>
    <property type="match status" value="1"/>
</dbReference>
<dbReference type="InterPro" id="IPR001919">
    <property type="entry name" value="CBD2"/>
</dbReference>
<accession>A0A4R7VF77</accession>
<dbReference type="InterPro" id="IPR000556">
    <property type="entry name" value="Glyco_hydro_48F"/>
</dbReference>
<evidence type="ECO:0000256" key="4">
    <source>
        <dbReference type="ARBA" id="ARBA00023277"/>
    </source>
</evidence>
<evidence type="ECO:0000256" key="8">
    <source>
        <dbReference type="SAM" id="MobiDB-lite"/>
    </source>
</evidence>
<evidence type="ECO:0000313" key="12">
    <source>
        <dbReference type="Proteomes" id="UP000294927"/>
    </source>
</evidence>
<dbReference type="AlphaFoldDB" id="A0A4R7VF77"/>
<keyword evidence="2" id="KW-0378">Hydrolase</keyword>
<dbReference type="Pfam" id="PF17957">
    <property type="entry name" value="Big_7"/>
    <property type="match status" value="1"/>
</dbReference>
<comment type="caution">
    <text evidence="11">The sequence shown here is derived from an EMBL/GenBank/DDBJ whole genome shotgun (WGS) entry which is preliminary data.</text>
</comment>
<dbReference type="GO" id="GO:0030245">
    <property type="term" value="P:cellulose catabolic process"/>
    <property type="evidence" value="ECO:0007669"/>
    <property type="project" value="UniProtKB-KW"/>
</dbReference>
<dbReference type="Gene3D" id="1.50.10.10">
    <property type="match status" value="1"/>
</dbReference>
<protein>
    <submittedName>
        <fullName evidence="11">Cellulose 1,4-beta-cellobiosidase</fullName>
    </submittedName>
</protein>
<keyword evidence="1 9" id="KW-0732">Signal</keyword>
<proteinExistence type="predicted"/>
<dbReference type="Gene3D" id="4.10.870.10">
    <property type="entry name" value="Endo-1,4-beta-glucanase f. Domain 3"/>
    <property type="match status" value="1"/>
</dbReference>
<organism evidence="11 12">
    <name type="scientific">Actinophytocola oryzae</name>
    <dbReference type="NCBI Taxonomy" id="502181"/>
    <lineage>
        <taxon>Bacteria</taxon>
        <taxon>Bacillati</taxon>
        <taxon>Actinomycetota</taxon>
        <taxon>Actinomycetes</taxon>
        <taxon>Pseudonocardiales</taxon>
        <taxon>Pseudonocardiaceae</taxon>
    </lineage>
</organism>
<dbReference type="OrthoDB" id="33861at2"/>
<feature type="region of interest" description="Disordered" evidence="8">
    <location>
        <begin position="428"/>
        <end position="453"/>
    </location>
</feature>
<keyword evidence="3" id="KW-0136">Cellulose degradation</keyword>
<evidence type="ECO:0000256" key="2">
    <source>
        <dbReference type="ARBA" id="ARBA00022801"/>
    </source>
</evidence>
<feature type="chain" id="PRO_5020180996" evidence="9">
    <location>
        <begin position="27"/>
        <end position="971"/>
    </location>
</feature>
<keyword evidence="5" id="KW-0326">Glycosidase</keyword>
<dbReference type="Pfam" id="PF00553">
    <property type="entry name" value="CBM_2"/>
    <property type="match status" value="1"/>
</dbReference>
<sequence length="971" mass="103288">MRLRRRLGALPACLALVVPLAIPASADVLSIQAVSCSVDYSASNWGGGGFSANLTLHNLGDPITSWSLTFTFPGTQRISQGWNANWTQASGSATVTATNMSYNGTLATNGSTGIGFNGTYTGSTNASPTNFAVNGTLCTGANTGPTVSLTSPANGATYTAGANVPLAATAADSDGSVARVEFYAGSTLLGTDTSSPYTGTWSNVAAGNYVVVARAYDNSGAFTNSAPADVTVGANTGPSVVATPTAVTVAEGGSATVSLRLSAQPSSSVTVTTARTSGDTDLTVGTGATRTFTTSNWNTAQTVTLNAAEDTDSAAGTATFTASATGQTSATITATEGDNDLSSYAQRFMDLYNKIKNPANGYFSSHNPPIPYHSVETLIVEAPDYGHVTTSEAFSYWLWLEAQYGQATQDWSRFNTAWTSMETNIIPTHADQPTNSAYNPNDTATYAPEQDTPNQYPVPLDANVSTGNDPLASELSSAYGTSDIYGMHWLLDVDNRYGYGRRGDRTGSPSYINTFQRGPQESVWETVPQPSWEPFNSGQGGPNGFLPLYIQDSQYARQWRYTNAPDADARAVQAAYWANVWATQQGKQADVASTMAKAAKMGDYLRYAFYDKYFKQVGNCVGPTTCPAGSGKNSSTGLLTWYYAWGGATEGGWAWRIGSGQAHFGYQNPLAAYALANVPALKPQSPSAQADWSASLTRQLEFYRWLQSAEGGIAGGATNSWAGRYATPPSGSSTFYGMYYDVQPVYHDPPSNQWFGMQVWSMERVAELYNQTGNAAAKAVLDKWVPWALANTTANPSAGTWAVPSDLSWSGAPATWNPSNPAANTNLHVTVTSRGQDVGVTAALVKTLAHYASESGNTAARDMAKNLLDAMWATPNQDTRGISTVESRADYNRFDDPVYVPSNFTGTMSNGDPINSSSTFVGLRSWYKQDPAWSSVQSYLNGGSAPTFRYHRFWAQADVAMAMAEYGRLFP</sequence>
<dbReference type="Proteomes" id="UP000294927">
    <property type="component" value="Unassembled WGS sequence"/>
</dbReference>
<dbReference type="InterPro" id="IPR027390">
    <property type="entry name" value="Endoglucanase_F_dom3"/>
</dbReference>
<reference evidence="11 12" key="1">
    <citation type="submission" date="2019-03" db="EMBL/GenBank/DDBJ databases">
        <title>Genomic Encyclopedia of Archaeal and Bacterial Type Strains, Phase II (KMG-II): from individual species to whole genera.</title>
        <authorList>
            <person name="Goeker M."/>
        </authorList>
    </citation>
    <scope>NUCLEOTIDE SEQUENCE [LARGE SCALE GENOMIC DNA]</scope>
    <source>
        <strain evidence="11 12">DSM 45499</strain>
    </source>
</reference>
<gene>
    <name evidence="11" type="ORF">CLV71_10999</name>
</gene>
<dbReference type="InterPro" id="IPR023309">
    <property type="entry name" value="Endo-1-4-beta-glucanase_dom2"/>
</dbReference>
<dbReference type="SMART" id="SM00637">
    <property type="entry name" value="CBD_II"/>
    <property type="match status" value="1"/>
</dbReference>
<keyword evidence="12" id="KW-1185">Reference proteome</keyword>
<evidence type="ECO:0000313" key="11">
    <source>
        <dbReference type="EMBL" id="TDV47864.1"/>
    </source>
</evidence>
<name>A0A4R7VF77_9PSEU</name>
<feature type="active site" description="Nucleophile" evidence="7">
    <location>
        <position position="566"/>
    </location>
</feature>
<dbReference type="PRINTS" id="PR00844">
    <property type="entry name" value="GLHYDRLASE48"/>
</dbReference>
<dbReference type="InterPro" id="IPR012341">
    <property type="entry name" value="6hp_glycosidase-like_sf"/>
</dbReference>
<dbReference type="SUPFAM" id="SSF48208">
    <property type="entry name" value="Six-hairpin glycosidases"/>
    <property type="match status" value="1"/>
</dbReference>
<evidence type="ECO:0000256" key="1">
    <source>
        <dbReference type="ARBA" id="ARBA00022729"/>
    </source>
</evidence>
<dbReference type="RefSeq" id="WP_133905158.1">
    <property type="nucleotide sequence ID" value="NZ_SOCP01000009.1"/>
</dbReference>
<dbReference type="GO" id="GO:0030247">
    <property type="term" value="F:polysaccharide binding"/>
    <property type="evidence" value="ECO:0007669"/>
    <property type="project" value="UniProtKB-UniRule"/>
</dbReference>
<dbReference type="GO" id="GO:0008810">
    <property type="term" value="F:cellulase activity"/>
    <property type="evidence" value="ECO:0007669"/>
    <property type="project" value="InterPro"/>
</dbReference>
<dbReference type="Gene3D" id="2.60.40.10">
    <property type="entry name" value="Immunoglobulins"/>
    <property type="match status" value="1"/>
</dbReference>
<dbReference type="Gene3D" id="2.60.40.290">
    <property type="match status" value="1"/>
</dbReference>
<feature type="active site" description="Proton donor" evidence="7">
    <location>
        <position position="392"/>
    </location>
</feature>
<evidence type="ECO:0000256" key="9">
    <source>
        <dbReference type="SAM" id="SignalP"/>
    </source>
</evidence>